<dbReference type="InterPro" id="IPR001345">
    <property type="entry name" value="PG/BPGM_mutase_AS"/>
</dbReference>
<evidence type="ECO:0000313" key="4">
    <source>
        <dbReference type="EMBL" id="QPS01095.1"/>
    </source>
</evidence>
<dbReference type="PANTHER" id="PTHR48100:SF5">
    <property type="entry name" value="HISTIDINE PHOSPHATASE FAMILY PROTEIN"/>
    <property type="match status" value="1"/>
</dbReference>
<dbReference type="PROSITE" id="PS00175">
    <property type="entry name" value="PG_MUTASE"/>
    <property type="match status" value="1"/>
</dbReference>
<dbReference type="GO" id="GO:0005737">
    <property type="term" value="C:cytoplasm"/>
    <property type="evidence" value="ECO:0007669"/>
    <property type="project" value="TreeGrafter"/>
</dbReference>
<reference evidence="3" key="2">
    <citation type="submission" date="2022-09" db="EMBL/GenBank/DDBJ databases">
        <title>Aerococcus urinae taxonomy study.</title>
        <authorList>
            <person name="Christensen J."/>
            <person name="Senneby E."/>
        </authorList>
    </citation>
    <scope>NUCLEOTIDE SEQUENCE</scope>
    <source>
        <strain evidence="3">NLD-066-U95</strain>
    </source>
</reference>
<accession>A0A0X8FE33</accession>
<evidence type="ECO:0000256" key="1">
    <source>
        <dbReference type="PIRSR" id="PIRSR613078-1"/>
    </source>
</evidence>
<dbReference type="InterPro" id="IPR050275">
    <property type="entry name" value="PGM_Phosphatase"/>
</dbReference>
<dbReference type="Proteomes" id="UP001069145">
    <property type="component" value="Unassembled WGS sequence"/>
</dbReference>
<feature type="active site" description="Proton donor/acceptor" evidence="1">
    <location>
        <position position="84"/>
    </location>
</feature>
<dbReference type="InterPro" id="IPR029033">
    <property type="entry name" value="His_PPase_superfam"/>
</dbReference>
<dbReference type="InterPro" id="IPR013078">
    <property type="entry name" value="His_Pase_superF_clade-1"/>
</dbReference>
<gene>
    <name evidence="4" type="ORF">I6G68_06935</name>
    <name evidence="3" type="ORF">ODY43_03325</name>
</gene>
<dbReference type="Gene3D" id="3.40.50.1240">
    <property type="entry name" value="Phosphoglycerate mutase-like"/>
    <property type="match status" value="1"/>
</dbReference>
<protein>
    <submittedName>
        <fullName evidence="4">Histidine phosphatase family protein</fullName>
    </submittedName>
    <submittedName>
        <fullName evidence="3">Phosphoglycerate mutase family protein</fullName>
    </submittedName>
</protein>
<dbReference type="OrthoDB" id="9782128at2"/>
<organism evidence="4 5">
    <name type="scientific">Aerococcus urinae</name>
    <dbReference type="NCBI Taxonomy" id="1376"/>
    <lineage>
        <taxon>Bacteria</taxon>
        <taxon>Bacillati</taxon>
        <taxon>Bacillota</taxon>
        <taxon>Bacilli</taxon>
        <taxon>Lactobacillales</taxon>
        <taxon>Aerococcaceae</taxon>
        <taxon>Aerococcus</taxon>
    </lineage>
</organism>
<sequence length="208" mass="23847">MLKHLYLMRHGETEFNLENRVQGWCDSPLTEKGIRQAELARDMLREREITFTHGYSSPLDRARETLKYSSPNPMPTETVTGLKEWGFGSLEGQSRDLMPKPLSAPKTDDYYCQYGGERASEVCQRINHSLQAIMTREDSQQVLAVAHGAVIYQFVKDFLPDPVAGIGNCEIFHFVYDFNTFTFIENMKPYREMSVSGENLFAKSDKTL</sequence>
<evidence type="ECO:0000313" key="5">
    <source>
        <dbReference type="Proteomes" id="UP000594771"/>
    </source>
</evidence>
<proteinExistence type="predicted"/>
<dbReference type="AlphaFoldDB" id="A0A0X8FE33"/>
<evidence type="ECO:0000313" key="6">
    <source>
        <dbReference type="Proteomes" id="UP001069145"/>
    </source>
</evidence>
<dbReference type="SMART" id="SM00855">
    <property type="entry name" value="PGAM"/>
    <property type="match status" value="1"/>
</dbReference>
<dbReference type="EMBL" id="CP065662">
    <property type="protein sequence ID" value="QPS01095.1"/>
    <property type="molecule type" value="Genomic_DNA"/>
</dbReference>
<dbReference type="Proteomes" id="UP000594771">
    <property type="component" value="Chromosome"/>
</dbReference>
<keyword evidence="6" id="KW-1185">Reference proteome</keyword>
<dbReference type="Pfam" id="PF00300">
    <property type="entry name" value="His_Phos_1"/>
    <property type="match status" value="1"/>
</dbReference>
<dbReference type="SUPFAM" id="SSF53254">
    <property type="entry name" value="Phosphoglycerate mutase-like"/>
    <property type="match status" value="1"/>
</dbReference>
<evidence type="ECO:0000256" key="2">
    <source>
        <dbReference type="PIRSR" id="PIRSR613078-2"/>
    </source>
</evidence>
<dbReference type="KEGG" id="aun:AWM73_03110"/>
<reference evidence="4 5" key="1">
    <citation type="submission" date="2020-12" db="EMBL/GenBank/DDBJ databases">
        <title>FDA dAtabase for Regulatory Grade micrObial Sequences (FDA-ARGOS): Supporting development and validation of Infectious Disease Dx tests.</title>
        <authorList>
            <person name="Sproer C."/>
            <person name="Gronow S."/>
            <person name="Severitt S."/>
            <person name="Schroder I."/>
            <person name="Tallon L."/>
            <person name="Sadzewicz L."/>
            <person name="Zhao X."/>
            <person name="Boylan J."/>
            <person name="Ott S."/>
            <person name="Bowen H."/>
            <person name="Vavikolanu K."/>
            <person name="Mehta A."/>
            <person name="Aluvathingal J."/>
            <person name="Nadendla S."/>
            <person name="Lowell S."/>
            <person name="Myers T."/>
            <person name="Yan Y."/>
            <person name="Sichtig H."/>
        </authorList>
    </citation>
    <scope>NUCLEOTIDE SEQUENCE [LARGE SCALE GENOMIC DNA]</scope>
    <source>
        <strain evidence="4 5">FDAARGOS_911</strain>
    </source>
</reference>
<feature type="binding site" evidence="2">
    <location>
        <begin position="9"/>
        <end position="16"/>
    </location>
    <ligand>
        <name>substrate</name>
    </ligand>
</feature>
<feature type="active site" description="Tele-phosphohistidine intermediate" evidence="1">
    <location>
        <position position="10"/>
    </location>
</feature>
<evidence type="ECO:0000313" key="3">
    <source>
        <dbReference type="EMBL" id="MCY3053012.1"/>
    </source>
</evidence>
<dbReference type="GO" id="GO:0016791">
    <property type="term" value="F:phosphatase activity"/>
    <property type="evidence" value="ECO:0007669"/>
    <property type="project" value="TreeGrafter"/>
</dbReference>
<dbReference type="CDD" id="cd07067">
    <property type="entry name" value="HP_PGM_like"/>
    <property type="match status" value="1"/>
</dbReference>
<dbReference type="RefSeq" id="WP_060778046.1">
    <property type="nucleotide sequence ID" value="NZ_CAJHLF010000003.1"/>
</dbReference>
<dbReference type="GeneID" id="35767428"/>
<dbReference type="EMBL" id="JAOTML010000003">
    <property type="protein sequence ID" value="MCY3053012.1"/>
    <property type="molecule type" value="Genomic_DNA"/>
</dbReference>
<name>A0A0X8FE33_9LACT</name>
<feature type="binding site" evidence="2">
    <location>
        <position position="61"/>
    </location>
    <ligand>
        <name>substrate</name>
    </ligand>
</feature>
<dbReference type="PANTHER" id="PTHR48100">
    <property type="entry name" value="BROAD-SPECIFICITY PHOSPHATASE YOR283W-RELATED"/>
    <property type="match status" value="1"/>
</dbReference>